<evidence type="ECO:0000256" key="4">
    <source>
        <dbReference type="RuleBase" id="RU003513"/>
    </source>
</evidence>
<evidence type="ECO:0000259" key="5">
    <source>
        <dbReference type="Pfam" id="PF02350"/>
    </source>
</evidence>
<name>A0AA37Q411_9BACT</name>
<dbReference type="EMBL" id="BRXS01000004">
    <property type="protein sequence ID" value="GLC26149.1"/>
    <property type="molecule type" value="Genomic_DNA"/>
</dbReference>
<dbReference type="InterPro" id="IPR029767">
    <property type="entry name" value="WecB-like"/>
</dbReference>
<dbReference type="AlphaFoldDB" id="A0AA37Q411"/>
<accession>A0AA37Q411</accession>
<dbReference type="CDD" id="cd03786">
    <property type="entry name" value="GTB_UDP-GlcNAc_2-Epimerase"/>
    <property type="match status" value="1"/>
</dbReference>
<dbReference type="Pfam" id="PF02350">
    <property type="entry name" value="Epimerase_2"/>
    <property type="match status" value="1"/>
</dbReference>
<dbReference type="RefSeq" id="WP_284350617.1">
    <property type="nucleotide sequence ID" value="NZ_BRXS01000004.1"/>
</dbReference>
<feature type="domain" description="UDP-N-acetylglucosamine 2-epimerase" evidence="5">
    <location>
        <begin position="32"/>
        <end position="366"/>
    </location>
</feature>
<dbReference type="NCBIfam" id="TIGR00236">
    <property type="entry name" value="wecB"/>
    <property type="match status" value="1"/>
</dbReference>
<dbReference type="PANTHER" id="PTHR43174">
    <property type="entry name" value="UDP-N-ACETYLGLUCOSAMINE 2-EPIMERASE"/>
    <property type="match status" value="1"/>
</dbReference>
<sequence>MPPRRVCLVLGTRPEVIKLAPVAAALRATGGELSPFVVTTGQHGEMVDQALRSFGLRPDVQLGVAHTAAGIGTLFDRVAEALGSCFHEVRPAAVLVQGDTTSAAAAAVSAYGSSLLLGHVEAGLRSGSLQEPFPEELNRRMIGCVADLHFAPTQRAAENLLREGVGAEDVLVTGNTVVDALRMMPARERFADPSLHDVDWAARRIVLVTAHRRENWRRLPDVCDALVQLAARFPDLELLVPVHRNPMVGRVVRARLGGVRGVRLLEPLEYGDLLEVLRRCHLVLSDSGGLQEEAPSFAKPILILRECTERPEVLTSGFGVLVGTDTRTIVDAASRLLTSDDAYAAMLGGRNPFGDGRASVRIAAALGRRLSTRVMPPTLSRRTPRSLRGITHP</sequence>
<keyword evidence="1 4" id="KW-0413">Isomerase</keyword>
<protein>
    <recommendedName>
        <fullName evidence="3">UDP-N-acetylglucosamine 2-epimerase (non-hydrolyzing)</fullName>
        <ecNumber evidence="3">5.1.3.14</ecNumber>
    </recommendedName>
</protein>
<evidence type="ECO:0000256" key="2">
    <source>
        <dbReference type="ARBA" id="ARBA00038209"/>
    </source>
</evidence>
<dbReference type="EC" id="5.1.3.14" evidence="3"/>
<evidence type="ECO:0000256" key="1">
    <source>
        <dbReference type="ARBA" id="ARBA00023235"/>
    </source>
</evidence>
<keyword evidence="7" id="KW-1185">Reference proteome</keyword>
<reference evidence="6" key="1">
    <citation type="submission" date="2022-08" db="EMBL/GenBank/DDBJ databases">
        <title>Draft genome sequencing of Roseisolibacter agri AW1220.</title>
        <authorList>
            <person name="Tobiishi Y."/>
            <person name="Tonouchi A."/>
        </authorList>
    </citation>
    <scope>NUCLEOTIDE SEQUENCE</scope>
    <source>
        <strain evidence="6">AW1220</strain>
    </source>
</reference>
<comment type="caution">
    <text evidence="6">The sequence shown here is derived from an EMBL/GenBank/DDBJ whole genome shotgun (WGS) entry which is preliminary data.</text>
</comment>
<dbReference type="GO" id="GO:0008761">
    <property type="term" value="F:UDP-N-acetylglucosamine 2-epimerase activity"/>
    <property type="evidence" value="ECO:0007669"/>
    <property type="project" value="UniProtKB-EC"/>
</dbReference>
<organism evidence="6 7">
    <name type="scientific">Roseisolibacter agri</name>
    <dbReference type="NCBI Taxonomy" id="2014610"/>
    <lineage>
        <taxon>Bacteria</taxon>
        <taxon>Pseudomonadati</taxon>
        <taxon>Gemmatimonadota</taxon>
        <taxon>Gemmatimonadia</taxon>
        <taxon>Gemmatimonadales</taxon>
        <taxon>Gemmatimonadaceae</taxon>
        <taxon>Roseisolibacter</taxon>
    </lineage>
</organism>
<dbReference type="Proteomes" id="UP001161325">
    <property type="component" value="Unassembled WGS sequence"/>
</dbReference>
<evidence type="ECO:0000313" key="7">
    <source>
        <dbReference type="Proteomes" id="UP001161325"/>
    </source>
</evidence>
<evidence type="ECO:0000313" key="6">
    <source>
        <dbReference type="EMBL" id="GLC26149.1"/>
    </source>
</evidence>
<gene>
    <name evidence="6" type="ORF">rosag_26620</name>
</gene>
<proteinExistence type="inferred from homology"/>
<evidence type="ECO:0000256" key="3">
    <source>
        <dbReference type="ARBA" id="ARBA00038858"/>
    </source>
</evidence>
<dbReference type="PANTHER" id="PTHR43174:SF2">
    <property type="entry name" value="UDP-N-ACETYLGLUCOSAMINE 2-EPIMERASE"/>
    <property type="match status" value="1"/>
</dbReference>
<dbReference type="InterPro" id="IPR003331">
    <property type="entry name" value="UDP_GlcNAc_Epimerase_2_dom"/>
</dbReference>
<dbReference type="Gene3D" id="3.40.50.2000">
    <property type="entry name" value="Glycogen Phosphorylase B"/>
    <property type="match status" value="2"/>
</dbReference>
<dbReference type="SUPFAM" id="SSF53756">
    <property type="entry name" value="UDP-Glycosyltransferase/glycogen phosphorylase"/>
    <property type="match status" value="1"/>
</dbReference>
<comment type="similarity">
    <text evidence="2 4">Belongs to the UDP-N-acetylglucosamine 2-epimerase family.</text>
</comment>